<keyword evidence="5 9" id="KW-0812">Transmembrane</keyword>
<dbReference type="PROSITE" id="PS50928">
    <property type="entry name" value="ABC_TM1"/>
    <property type="match status" value="1"/>
</dbReference>
<dbReference type="Proteomes" id="UP001589865">
    <property type="component" value="Unassembled WGS sequence"/>
</dbReference>
<keyword evidence="12" id="KW-1185">Reference proteome</keyword>
<keyword evidence="3 9" id="KW-0813">Transport</keyword>
<evidence type="ECO:0000256" key="6">
    <source>
        <dbReference type="ARBA" id="ARBA00022970"/>
    </source>
</evidence>
<evidence type="ECO:0000256" key="4">
    <source>
        <dbReference type="ARBA" id="ARBA00022475"/>
    </source>
</evidence>
<feature type="transmembrane region" description="Helical" evidence="9">
    <location>
        <begin position="25"/>
        <end position="50"/>
    </location>
</feature>
<comment type="similarity">
    <text evidence="2">Belongs to the binding-protein-dependent transport system permease family. HisMQ subfamily.</text>
</comment>
<evidence type="ECO:0000313" key="12">
    <source>
        <dbReference type="Proteomes" id="UP001589865"/>
    </source>
</evidence>
<evidence type="ECO:0000256" key="9">
    <source>
        <dbReference type="RuleBase" id="RU363032"/>
    </source>
</evidence>
<evidence type="ECO:0000256" key="5">
    <source>
        <dbReference type="ARBA" id="ARBA00022692"/>
    </source>
</evidence>
<evidence type="ECO:0000256" key="8">
    <source>
        <dbReference type="ARBA" id="ARBA00023136"/>
    </source>
</evidence>
<keyword evidence="8 9" id="KW-0472">Membrane</keyword>
<dbReference type="Pfam" id="PF00528">
    <property type="entry name" value="BPD_transp_1"/>
    <property type="match status" value="1"/>
</dbReference>
<dbReference type="RefSeq" id="WP_377043277.1">
    <property type="nucleotide sequence ID" value="NZ_JBHLUN010000003.1"/>
</dbReference>
<dbReference type="InterPro" id="IPR010065">
    <property type="entry name" value="AA_ABC_transptr_permease_3TM"/>
</dbReference>
<protein>
    <submittedName>
        <fullName evidence="11">Amino acid ABC transporter permease</fullName>
    </submittedName>
</protein>
<keyword evidence="7 9" id="KW-1133">Transmembrane helix</keyword>
<dbReference type="CDD" id="cd06261">
    <property type="entry name" value="TM_PBP2"/>
    <property type="match status" value="1"/>
</dbReference>
<dbReference type="PANTHER" id="PTHR30614:SF0">
    <property type="entry name" value="L-CYSTINE TRANSPORT SYSTEM PERMEASE PROTEIN TCYL"/>
    <property type="match status" value="1"/>
</dbReference>
<evidence type="ECO:0000256" key="3">
    <source>
        <dbReference type="ARBA" id="ARBA00022448"/>
    </source>
</evidence>
<dbReference type="PANTHER" id="PTHR30614">
    <property type="entry name" value="MEMBRANE COMPONENT OF AMINO ACID ABC TRANSPORTER"/>
    <property type="match status" value="1"/>
</dbReference>
<dbReference type="InterPro" id="IPR000515">
    <property type="entry name" value="MetI-like"/>
</dbReference>
<feature type="transmembrane region" description="Helical" evidence="9">
    <location>
        <begin position="96"/>
        <end position="120"/>
    </location>
</feature>
<dbReference type="NCBIfam" id="TIGR01726">
    <property type="entry name" value="HEQRo_perm_3TM"/>
    <property type="match status" value="1"/>
</dbReference>
<feature type="domain" description="ABC transmembrane type-1" evidence="10">
    <location>
        <begin position="26"/>
        <end position="206"/>
    </location>
</feature>
<dbReference type="InterPro" id="IPR035906">
    <property type="entry name" value="MetI-like_sf"/>
</dbReference>
<keyword evidence="6" id="KW-0029">Amino-acid transport</keyword>
<comment type="caution">
    <text evidence="11">The sequence shown here is derived from an EMBL/GenBank/DDBJ whole genome shotgun (WGS) entry which is preliminary data.</text>
</comment>
<organism evidence="11 12">
    <name type="scientific">Roseomonas elaeocarpi</name>
    <dbReference type="NCBI Taxonomy" id="907779"/>
    <lineage>
        <taxon>Bacteria</taxon>
        <taxon>Pseudomonadati</taxon>
        <taxon>Pseudomonadota</taxon>
        <taxon>Alphaproteobacteria</taxon>
        <taxon>Acetobacterales</taxon>
        <taxon>Roseomonadaceae</taxon>
        <taxon>Roseomonas</taxon>
    </lineage>
</organism>
<reference evidence="11 12" key="1">
    <citation type="submission" date="2024-09" db="EMBL/GenBank/DDBJ databases">
        <authorList>
            <person name="Sun Q."/>
            <person name="Mori K."/>
        </authorList>
    </citation>
    <scope>NUCLEOTIDE SEQUENCE [LARGE SCALE GENOMIC DNA]</scope>
    <source>
        <strain evidence="11 12">TBRC 5777</strain>
    </source>
</reference>
<evidence type="ECO:0000256" key="2">
    <source>
        <dbReference type="ARBA" id="ARBA00010072"/>
    </source>
</evidence>
<dbReference type="Gene3D" id="1.10.3720.10">
    <property type="entry name" value="MetI-like"/>
    <property type="match status" value="1"/>
</dbReference>
<gene>
    <name evidence="11" type="ORF">ACFFGY_04840</name>
</gene>
<dbReference type="SUPFAM" id="SSF161098">
    <property type="entry name" value="MetI-like"/>
    <property type="match status" value="1"/>
</dbReference>
<feature type="transmembrane region" description="Helical" evidence="9">
    <location>
        <begin position="132"/>
        <end position="149"/>
    </location>
</feature>
<dbReference type="InterPro" id="IPR043429">
    <property type="entry name" value="ArtM/GltK/GlnP/TcyL/YhdX-like"/>
</dbReference>
<proteinExistence type="inferred from homology"/>
<feature type="transmembrane region" description="Helical" evidence="9">
    <location>
        <begin position="195"/>
        <end position="216"/>
    </location>
</feature>
<evidence type="ECO:0000313" key="11">
    <source>
        <dbReference type="EMBL" id="MFC0407563.1"/>
    </source>
</evidence>
<dbReference type="EMBL" id="JBHLUN010000003">
    <property type="protein sequence ID" value="MFC0407563.1"/>
    <property type="molecule type" value="Genomic_DNA"/>
</dbReference>
<comment type="subcellular location">
    <subcellularLocation>
        <location evidence="1">Cell inner membrane</location>
        <topology evidence="1">Multi-pass membrane protein</topology>
    </subcellularLocation>
    <subcellularLocation>
        <location evidence="9">Cell membrane</location>
        <topology evidence="9">Multi-pass membrane protein</topology>
    </subcellularLocation>
</comment>
<evidence type="ECO:0000256" key="7">
    <source>
        <dbReference type="ARBA" id="ARBA00022989"/>
    </source>
</evidence>
<evidence type="ECO:0000259" key="10">
    <source>
        <dbReference type="PROSITE" id="PS50928"/>
    </source>
</evidence>
<evidence type="ECO:0000256" key="1">
    <source>
        <dbReference type="ARBA" id="ARBA00004429"/>
    </source>
</evidence>
<sequence>MDSGFVFSFLNPRVAAQYWPAVAGGFALTVALAALIVVTGLAAGLILAVVRALRIRVLNWAIIFAVDLLRALPPLVILVLLYFGLPSAGLSLSGFWATWLALSLVLAAFAEEIFWAGITAVPEGQWDAARALGMRFMPVLLLVVLPQAVRMVIPPLTNRTIAITKGTALASVVGVSEILGASQSAMSFSANPTPLTLGAIAYAILFLPVVGAGRWIEHRFTLRGRRS</sequence>
<name>A0ABV6JSJ8_9PROT</name>
<accession>A0ABV6JSJ8</accession>
<keyword evidence="4" id="KW-1003">Cell membrane</keyword>
<feature type="transmembrane region" description="Helical" evidence="9">
    <location>
        <begin position="57"/>
        <end position="84"/>
    </location>
</feature>